<evidence type="ECO:0000313" key="3">
    <source>
        <dbReference type="Proteomes" id="UP001249851"/>
    </source>
</evidence>
<dbReference type="AlphaFoldDB" id="A0AAD9PVJ8"/>
<accession>A0AAD9PVJ8</accession>
<organism evidence="2 3">
    <name type="scientific">Acropora cervicornis</name>
    <name type="common">Staghorn coral</name>
    <dbReference type="NCBI Taxonomy" id="6130"/>
    <lineage>
        <taxon>Eukaryota</taxon>
        <taxon>Metazoa</taxon>
        <taxon>Cnidaria</taxon>
        <taxon>Anthozoa</taxon>
        <taxon>Hexacorallia</taxon>
        <taxon>Scleractinia</taxon>
        <taxon>Astrocoeniina</taxon>
        <taxon>Acroporidae</taxon>
        <taxon>Acropora</taxon>
    </lineage>
</organism>
<feature type="domain" description="Ubiquitin-like modifier-activating enzyme Atg7 N-terminal" evidence="1">
    <location>
        <begin position="1"/>
        <end position="62"/>
    </location>
</feature>
<evidence type="ECO:0000259" key="1">
    <source>
        <dbReference type="Pfam" id="PF16420"/>
    </source>
</evidence>
<name>A0AAD9PVJ8_ACRCE</name>
<proteinExistence type="predicted"/>
<dbReference type="Gene3D" id="3.40.140.70">
    <property type="entry name" value="Ubiquitin-like modifier-activating enzyme ATG7 N-terminal domain"/>
    <property type="match status" value="1"/>
</dbReference>
<reference evidence="2" key="1">
    <citation type="journal article" date="2023" name="G3 (Bethesda)">
        <title>Whole genome assembly and annotation of the endangered Caribbean coral Acropora cervicornis.</title>
        <authorList>
            <person name="Selwyn J.D."/>
            <person name="Vollmer S.V."/>
        </authorList>
    </citation>
    <scope>NUCLEOTIDE SEQUENCE</scope>
    <source>
        <strain evidence="2">K2</strain>
    </source>
</reference>
<keyword evidence="3" id="KW-1185">Reference proteome</keyword>
<feature type="non-terminal residue" evidence="2">
    <location>
        <position position="70"/>
    </location>
</feature>
<gene>
    <name evidence="2" type="ORF">P5673_030138</name>
</gene>
<dbReference type="Pfam" id="PF16420">
    <property type="entry name" value="ATG7_N"/>
    <property type="match status" value="1"/>
</dbReference>
<comment type="caution">
    <text evidence="2">The sequence shown here is derived from an EMBL/GenBank/DDBJ whole genome shotgun (WGS) entry which is preliminary data.</text>
</comment>
<dbReference type="Proteomes" id="UP001249851">
    <property type="component" value="Unassembled WGS sequence"/>
</dbReference>
<reference evidence="2" key="2">
    <citation type="journal article" date="2023" name="Science">
        <title>Genomic signatures of disease resistance in endangered staghorn corals.</title>
        <authorList>
            <person name="Vollmer S.V."/>
            <person name="Selwyn J.D."/>
            <person name="Despard B.A."/>
            <person name="Roesel C.L."/>
        </authorList>
    </citation>
    <scope>NUCLEOTIDE SEQUENCE</scope>
    <source>
        <strain evidence="2">K2</strain>
    </source>
</reference>
<protein>
    <submittedName>
        <fullName evidence="2">Ubiquitin-like modifier-activating enzyme ATG7</fullName>
    </submittedName>
</protein>
<dbReference type="EMBL" id="JARQWQ010000126">
    <property type="protein sequence ID" value="KAK2549460.1"/>
    <property type="molecule type" value="Genomic_DNA"/>
</dbReference>
<evidence type="ECO:0000313" key="2">
    <source>
        <dbReference type="EMBL" id="KAK2549460.1"/>
    </source>
</evidence>
<dbReference type="InterPro" id="IPR032197">
    <property type="entry name" value="Atg7_N"/>
</dbReference>
<sequence>IWESILSGQAVDDPSLLCKFVLITFADLKHYKFYYWFAFPALCPEVNAVNVDSPVALGNYFSALQYDINK</sequence>
<dbReference type="InterPro" id="IPR042522">
    <property type="entry name" value="Atg7_N_1"/>
</dbReference>